<dbReference type="GO" id="GO:0016787">
    <property type="term" value="F:hydrolase activity"/>
    <property type="evidence" value="ECO:0007669"/>
    <property type="project" value="UniProtKB-KW"/>
</dbReference>
<accession>A0A3S0XKW3</accession>
<evidence type="ECO:0000259" key="1">
    <source>
        <dbReference type="Pfam" id="PF00561"/>
    </source>
</evidence>
<dbReference type="Gene3D" id="3.40.50.1820">
    <property type="entry name" value="alpha/beta hydrolase"/>
    <property type="match status" value="1"/>
</dbReference>
<name>A0A3S0XKW3_CHLFR</name>
<dbReference type="InterPro" id="IPR050266">
    <property type="entry name" value="AB_hydrolase_sf"/>
</dbReference>
<dbReference type="STRING" id="211165.GCA_000317285_00809"/>
<proteinExistence type="predicted"/>
<dbReference type="RefSeq" id="WP_235082877.1">
    <property type="nucleotide sequence ID" value="NZ_AJLN01000042.1"/>
</dbReference>
<protein>
    <submittedName>
        <fullName evidence="2">Alpha/beta hydrolase</fullName>
    </submittedName>
</protein>
<dbReference type="PANTHER" id="PTHR43798">
    <property type="entry name" value="MONOACYLGLYCEROL LIPASE"/>
    <property type="match status" value="1"/>
</dbReference>
<reference evidence="2 3" key="1">
    <citation type="journal article" date="2019" name="Genome Biol. Evol.">
        <title>Day and night: Metabolic profiles and evolutionary relationships of six axenic non-marine cyanobacteria.</title>
        <authorList>
            <person name="Will S.E."/>
            <person name="Henke P."/>
            <person name="Boedeker C."/>
            <person name="Huang S."/>
            <person name="Brinkmann H."/>
            <person name="Rohde M."/>
            <person name="Jarek M."/>
            <person name="Friedl T."/>
            <person name="Seufert S."/>
            <person name="Schumacher M."/>
            <person name="Overmann J."/>
            <person name="Neumann-Schaal M."/>
            <person name="Petersen J."/>
        </authorList>
    </citation>
    <scope>NUCLEOTIDE SEQUENCE [LARGE SCALE GENOMIC DNA]</scope>
    <source>
        <strain evidence="2 3">PCC 6912</strain>
    </source>
</reference>
<evidence type="ECO:0000313" key="2">
    <source>
        <dbReference type="EMBL" id="RUR72402.1"/>
    </source>
</evidence>
<organism evidence="2 3">
    <name type="scientific">Chlorogloeopsis fritschii PCC 6912</name>
    <dbReference type="NCBI Taxonomy" id="211165"/>
    <lineage>
        <taxon>Bacteria</taxon>
        <taxon>Bacillati</taxon>
        <taxon>Cyanobacteriota</taxon>
        <taxon>Cyanophyceae</taxon>
        <taxon>Nostocales</taxon>
        <taxon>Chlorogloeopsidaceae</taxon>
        <taxon>Chlorogloeopsis</taxon>
    </lineage>
</organism>
<evidence type="ECO:0000313" key="3">
    <source>
        <dbReference type="Proteomes" id="UP000268857"/>
    </source>
</evidence>
<dbReference type="EMBL" id="RSCJ01000049">
    <property type="protein sequence ID" value="RUR72402.1"/>
    <property type="molecule type" value="Genomic_DNA"/>
</dbReference>
<keyword evidence="2" id="KW-0378">Hydrolase</keyword>
<dbReference type="InterPro" id="IPR029058">
    <property type="entry name" value="AB_hydrolase_fold"/>
</dbReference>
<dbReference type="PANTHER" id="PTHR43798:SF33">
    <property type="entry name" value="HYDROLASE, PUTATIVE (AFU_ORTHOLOGUE AFUA_2G14860)-RELATED"/>
    <property type="match status" value="1"/>
</dbReference>
<dbReference type="AlphaFoldDB" id="A0A3S0XKW3"/>
<dbReference type="Pfam" id="PF00561">
    <property type="entry name" value="Abhydrolase_1"/>
    <property type="match status" value="1"/>
</dbReference>
<gene>
    <name evidence="2" type="ORF">PCC6912_63070</name>
</gene>
<sequence>MNSLNVLVTPPERQATMQLYDGRRLAWYEWGAVDALPVLFCTGAGMSGWLGFGTSYLPDLGLKLIAIDRPGLGSSDPHPNKTLSSWVDDTREFIQFNNLHNVLAVGFSQGAPFAFALAAQNLVQAIAIVSGQDELAHPRLRPLLHPDVEGMIAAVQKDAVGFERHFSQIVTPEVLWQLIIGMSGERDRLLYESDTFSKAYQRALQEGFAQGAQGYARDLVNSLSIWTVKLENITITVDLWYGALDTSTVHSPDFGATLALRLPNVSHTVDSEEGGSILWTRAWDILAKLKSHPS</sequence>
<dbReference type="GO" id="GO:0016020">
    <property type="term" value="C:membrane"/>
    <property type="evidence" value="ECO:0007669"/>
    <property type="project" value="TreeGrafter"/>
</dbReference>
<dbReference type="Proteomes" id="UP000268857">
    <property type="component" value="Unassembled WGS sequence"/>
</dbReference>
<dbReference type="SUPFAM" id="SSF53474">
    <property type="entry name" value="alpha/beta-Hydrolases"/>
    <property type="match status" value="1"/>
</dbReference>
<comment type="caution">
    <text evidence="2">The sequence shown here is derived from an EMBL/GenBank/DDBJ whole genome shotgun (WGS) entry which is preliminary data.</text>
</comment>
<feature type="domain" description="AB hydrolase-1" evidence="1">
    <location>
        <begin position="37"/>
        <end position="230"/>
    </location>
</feature>
<keyword evidence="3" id="KW-1185">Reference proteome</keyword>
<dbReference type="InterPro" id="IPR000073">
    <property type="entry name" value="AB_hydrolase_1"/>
</dbReference>